<evidence type="ECO:0000256" key="12">
    <source>
        <dbReference type="ARBA" id="ARBA00023195"/>
    </source>
</evidence>
<evidence type="ECO:0000256" key="9">
    <source>
        <dbReference type="ARBA" id="ARBA00022908"/>
    </source>
</evidence>
<dbReference type="GO" id="GO:0016740">
    <property type="term" value="F:transferase activity"/>
    <property type="evidence" value="ECO:0007669"/>
    <property type="project" value="UniProtKB-KW"/>
</dbReference>
<dbReference type="GO" id="GO:0044826">
    <property type="term" value="P:viral genome integration into host DNA"/>
    <property type="evidence" value="ECO:0007669"/>
    <property type="project" value="UniProtKB-KW"/>
</dbReference>
<evidence type="ECO:0000256" key="1">
    <source>
        <dbReference type="ARBA" id="ARBA00004496"/>
    </source>
</evidence>
<protein>
    <recommendedName>
        <fullName evidence="3">Integrase</fullName>
    </recommendedName>
</protein>
<keyword evidence="4" id="KW-0963">Cytoplasm</keyword>
<evidence type="ECO:0000256" key="8">
    <source>
        <dbReference type="ARBA" id="ARBA00022829"/>
    </source>
</evidence>
<evidence type="ECO:0000256" key="3">
    <source>
        <dbReference type="ARBA" id="ARBA00016082"/>
    </source>
</evidence>
<dbReference type="InterPro" id="IPR013762">
    <property type="entry name" value="Integrase-like_cat_sf"/>
</dbReference>
<evidence type="ECO:0000256" key="4">
    <source>
        <dbReference type="ARBA" id="ARBA00022490"/>
    </source>
</evidence>
<dbReference type="InterPro" id="IPR044068">
    <property type="entry name" value="CB"/>
</dbReference>
<proteinExistence type="inferred from homology"/>
<dbReference type="GO" id="GO:0051301">
    <property type="term" value="P:cell division"/>
    <property type="evidence" value="ECO:0007669"/>
    <property type="project" value="UniProtKB-KW"/>
</dbReference>
<evidence type="ECO:0000256" key="2">
    <source>
        <dbReference type="ARBA" id="ARBA00008857"/>
    </source>
</evidence>
<feature type="domain" description="Tyr recombinase" evidence="15">
    <location>
        <begin position="182"/>
        <end position="356"/>
    </location>
</feature>
<dbReference type="PROSITE" id="PS51900">
    <property type="entry name" value="CB"/>
    <property type="match status" value="1"/>
</dbReference>
<dbReference type="InterPro" id="IPR002104">
    <property type="entry name" value="Integrase_catalytic"/>
</dbReference>
<sequence>MRYHNTQLYYSKLNSFCYNLYKKEVQKMRSKEYKRLQDEVFEKIEKFTNLSKQDFKAITKDIFKNYKITHKKSIEEYDITALKQKYIYAMKSERKSEQTIAGYKLQIELFSRFLQSKDIRAVSIDDIRRYIDYLTNVKNNSDSTIVNYIHILRAFFKWLRLENYTDENIFERVNLKYFKSSNKRNSLSFDEIEKLRFACEDTRESLIIELFYSTGCRVSEIVNCNVEDIDFQSKKIKVVGKGNKERIVFFSERCKILLFEYLKDRVSGALILREKAPYERIKKAGLEDIVKKIGARVKLKTSKNLYPHLLRHTFATHLLSKGMSLDIIQTLLGHQSITTTQIYAETSLINAKIQYDKLIA</sequence>
<dbReference type="GO" id="GO:0003677">
    <property type="term" value="F:DNA binding"/>
    <property type="evidence" value="ECO:0007669"/>
    <property type="project" value="UniProtKB-UniRule"/>
</dbReference>
<dbReference type="GO" id="GO:0015074">
    <property type="term" value="P:DNA integration"/>
    <property type="evidence" value="ECO:0007669"/>
    <property type="project" value="UniProtKB-KW"/>
</dbReference>
<dbReference type="PANTHER" id="PTHR30349">
    <property type="entry name" value="PHAGE INTEGRASE-RELATED"/>
    <property type="match status" value="1"/>
</dbReference>
<dbReference type="InterPro" id="IPR004107">
    <property type="entry name" value="Integrase_SAM-like_N"/>
</dbReference>
<evidence type="ECO:0000256" key="14">
    <source>
        <dbReference type="PROSITE-ProRule" id="PRU01248"/>
    </source>
</evidence>
<keyword evidence="11" id="KW-0233">DNA recombination</keyword>
<keyword evidence="10 14" id="KW-0238">DNA-binding</keyword>
<comment type="similarity">
    <text evidence="2">Belongs to the 'phage' integrase family.</text>
</comment>
<keyword evidence="6" id="KW-0808">Transferase</keyword>
<dbReference type="GO" id="GO:0075713">
    <property type="term" value="P:establishment of integrated proviral latency"/>
    <property type="evidence" value="ECO:0007669"/>
    <property type="project" value="UniProtKB-KW"/>
</dbReference>
<dbReference type="GO" id="GO:0007059">
    <property type="term" value="P:chromosome segregation"/>
    <property type="evidence" value="ECO:0007669"/>
    <property type="project" value="UniProtKB-KW"/>
</dbReference>
<evidence type="ECO:0000256" key="7">
    <source>
        <dbReference type="ARBA" id="ARBA00022801"/>
    </source>
</evidence>
<dbReference type="GO" id="GO:0006310">
    <property type="term" value="P:DNA recombination"/>
    <property type="evidence" value="ECO:0007669"/>
    <property type="project" value="UniProtKB-KW"/>
</dbReference>
<evidence type="ECO:0000256" key="10">
    <source>
        <dbReference type="ARBA" id="ARBA00023125"/>
    </source>
</evidence>
<evidence type="ECO:0000259" key="15">
    <source>
        <dbReference type="PROSITE" id="PS51898"/>
    </source>
</evidence>
<dbReference type="Pfam" id="PF13495">
    <property type="entry name" value="Phage_int_SAM_4"/>
    <property type="match status" value="1"/>
</dbReference>
<dbReference type="PROSITE" id="PS51898">
    <property type="entry name" value="TYR_RECOMBINASE"/>
    <property type="match status" value="1"/>
</dbReference>
<evidence type="ECO:0000313" key="17">
    <source>
        <dbReference type="EMBL" id="DAF54039.1"/>
    </source>
</evidence>
<organism evidence="17">
    <name type="scientific">Myoviridae sp. ctfyA6</name>
    <dbReference type="NCBI Taxonomy" id="2827698"/>
    <lineage>
        <taxon>Viruses</taxon>
        <taxon>Duplodnaviria</taxon>
        <taxon>Heunggongvirae</taxon>
        <taxon>Uroviricota</taxon>
        <taxon>Caudoviricetes</taxon>
    </lineage>
</organism>
<reference evidence="17" key="1">
    <citation type="journal article" date="2021" name="Proc. Natl. Acad. Sci. U.S.A.">
        <title>A Catalog of Tens of Thousands of Viruses from Human Metagenomes Reveals Hidden Associations with Chronic Diseases.</title>
        <authorList>
            <person name="Tisza M.J."/>
            <person name="Buck C.B."/>
        </authorList>
    </citation>
    <scope>NUCLEOTIDE SEQUENCE</scope>
    <source>
        <strain evidence="17">CtfyA6</strain>
    </source>
</reference>
<accession>A0A8S5STM1</accession>
<dbReference type="Pfam" id="PF00589">
    <property type="entry name" value="Phage_integrase"/>
    <property type="match status" value="1"/>
</dbReference>
<dbReference type="InterPro" id="IPR010998">
    <property type="entry name" value="Integrase_recombinase_N"/>
</dbReference>
<feature type="domain" description="Core-binding (CB)" evidence="16">
    <location>
        <begin position="77"/>
        <end position="160"/>
    </location>
</feature>
<keyword evidence="5" id="KW-0132">Cell division</keyword>
<evidence type="ECO:0000256" key="5">
    <source>
        <dbReference type="ARBA" id="ARBA00022618"/>
    </source>
</evidence>
<dbReference type="PANTHER" id="PTHR30349:SF77">
    <property type="entry name" value="TYROSINE RECOMBINASE XERC"/>
    <property type="match status" value="1"/>
</dbReference>
<dbReference type="InterPro" id="IPR011010">
    <property type="entry name" value="DNA_brk_join_enz"/>
</dbReference>
<keyword evidence="12" id="KW-1179">Viral genome integration</keyword>
<keyword evidence="7" id="KW-0378">Hydrolase</keyword>
<comment type="subcellular location">
    <subcellularLocation>
        <location evidence="1">Cytoplasm</location>
    </subcellularLocation>
</comment>
<dbReference type="Gene3D" id="1.10.150.130">
    <property type="match status" value="1"/>
</dbReference>
<name>A0A8S5STM1_9CAUD</name>
<dbReference type="SUPFAM" id="SSF56349">
    <property type="entry name" value="DNA breaking-rejoining enzymes"/>
    <property type="match status" value="1"/>
</dbReference>
<evidence type="ECO:0000256" key="11">
    <source>
        <dbReference type="ARBA" id="ARBA00023172"/>
    </source>
</evidence>
<keyword evidence="12" id="KW-1160">Virus entry into host cell</keyword>
<evidence type="ECO:0000256" key="6">
    <source>
        <dbReference type="ARBA" id="ARBA00022679"/>
    </source>
</evidence>
<dbReference type="Gene3D" id="1.10.443.10">
    <property type="entry name" value="Intergrase catalytic core"/>
    <property type="match status" value="1"/>
</dbReference>
<dbReference type="InterPro" id="IPR050090">
    <property type="entry name" value="Tyrosine_recombinase_XerCD"/>
</dbReference>
<dbReference type="NCBIfam" id="NF040815">
    <property type="entry name" value="recomb_XerA_Arch"/>
    <property type="match status" value="1"/>
</dbReference>
<dbReference type="EMBL" id="BK032670">
    <property type="protein sequence ID" value="DAF54039.1"/>
    <property type="molecule type" value="Genomic_DNA"/>
</dbReference>
<dbReference type="GO" id="GO:0016787">
    <property type="term" value="F:hydrolase activity"/>
    <property type="evidence" value="ECO:0007669"/>
    <property type="project" value="UniProtKB-KW"/>
</dbReference>
<keyword evidence="8" id="KW-0159">Chromosome partition</keyword>
<evidence type="ECO:0000256" key="13">
    <source>
        <dbReference type="ARBA" id="ARBA00023306"/>
    </source>
</evidence>
<keyword evidence="13" id="KW-0131">Cell cycle</keyword>
<evidence type="ECO:0000259" key="16">
    <source>
        <dbReference type="PROSITE" id="PS51900"/>
    </source>
</evidence>
<keyword evidence="9" id="KW-0229">DNA integration</keyword>